<accession>A0A8J7AKI9</accession>
<keyword evidence="3" id="KW-1185">Reference proteome</keyword>
<dbReference type="PANTHER" id="PTHR43792:SF1">
    <property type="entry name" value="N-ACETYLTRANSFERASE DOMAIN-CONTAINING PROTEIN"/>
    <property type="match status" value="1"/>
</dbReference>
<reference evidence="2" key="1">
    <citation type="submission" date="2020-10" db="EMBL/GenBank/DDBJ databases">
        <authorList>
            <person name="Castelo-Branco R."/>
            <person name="Eusebio N."/>
            <person name="Adriana R."/>
            <person name="Vieira A."/>
            <person name="Brugerolle De Fraissinette N."/>
            <person name="Rezende De Castro R."/>
            <person name="Schneider M.P."/>
            <person name="Vasconcelos V."/>
            <person name="Leao P.N."/>
        </authorList>
    </citation>
    <scope>NUCLEOTIDE SEQUENCE</scope>
    <source>
        <strain evidence="2">LEGE 07310</strain>
    </source>
</reference>
<organism evidence="2 3">
    <name type="scientific">Vasconcelosia minhoensis LEGE 07310</name>
    <dbReference type="NCBI Taxonomy" id="915328"/>
    <lineage>
        <taxon>Bacteria</taxon>
        <taxon>Bacillati</taxon>
        <taxon>Cyanobacteriota</taxon>
        <taxon>Cyanophyceae</taxon>
        <taxon>Nodosilineales</taxon>
        <taxon>Cymatolegaceae</taxon>
        <taxon>Vasconcelosia</taxon>
        <taxon>Vasconcelosia minhoensis</taxon>
    </lineage>
</organism>
<dbReference type="InterPro" id="IPR051531">
    <property type="entry name" value="N-acetyltransferase"/>
</dbReference>
<comment type="caution">
    <text evidence="2">The sequence shown here is derived from an EMBL/GenBank/DDBJ whole genome shotgun (WGS) entry which is preliminary data.</text>
</comment>
<dbReference type="AlphaFoldDB" id="A0A8J7AKI9"/>
<protein>
    <submittedName>
        <fullName evidence="2">GNAT family N-acetyltransferase</fullName>
    </submittedName>
</protein>
<dbReference type="Gene3D" id="3.40.630.30">
    <property type="match status" value="1"/>
</dbReference>
<dbReference type="GO" id="GO:0016747">
    <property type="term" value="F:acyltransferase activity, transferring groups other than amino-acyl groups"/>
    <property type="evidence" value="ECO:0007669"/>
    <property type="project" value="InterPro"/>
</dbReference>
<dbReference type="InterPro" id="IPR016181">
    <property type="entry name" value="Acyl_CoA_acyltransferase"/>
</dbReference>
<evidence type="ECO:0000313" key="3">
    <source>
        <dbReference type="Proteomes" id="UP000636505"/>
    </source>
</evidence>
<dbReference type="RefSeq" id="WP_193905033.1">
    <property type="nucleotide sequence ID" value="NZ_JADEXG010000005.1"/>
</dbReference>
<dbReference type="PANTHER" id="PTHR43792">
    <property type="entry name" value="GNAT FAMILY, PUTATIVE (AFU_ORTHOLOGUE AFUA_3G00765)-RELATED-RELATED"/>
    <property type="match status" value="1"/>
</dbReference>
<dbReference type="Proteomes" id="UP000636505">
    <property type="component" value="Unassembled WGS sequence"/>
</dbReference>
<evidence type="ECO:0000313" key="2">
    <source>
        <dbReference type="EMBL" id="MBE9076374.1"/>
    </source>
</evidence>
<dbReference type="SUPFAM" id="SSF55729">
    <property type="entry name" value="Acyl-CoA N-acyltransferases (Nat)"/>
    <property type="match status" value="1"/>
</dbReference>
<proteinExistence type="predicted"/>
<dbReference type="PROSITE" id="PS51186">
    <property type="entry name" value="GNAT"/>
    <property type="match status" value="1"/>
</dbReference>
<gene>
    <name evidence="2" type="ORF">IQ241_03530</name>
</gene>
<dbReference type="EMBL" id="JADEXG010000005">
    <property type="protein sequence ID" value="MBE9076374.1"/>
    <property type="molecule type" value="Genomic_DNA"/>
</dbReference>
<sequence length="188" mass="21376">MNIPKEIRTARLLLRWWRPSDRAPFAAMNASPQVREFFPDLLTQAESDASVDRFEAHFAQHGFGFWAVEIPNAAPFAGFIGLKIPSFEAHFTPCVEIGWRLAEQYWGRGYATEGARAALRFGFEVLKLKQIVSFAVPNNLRSRRVMEKIGMTYSPADDFLHPLMPAGHPLQAHVLYRIKADDYARQIG</sequence>
<feature type="domain" description="N-acetyltransferase" evidence="1">
    <location>
        <begin position="25"/>
        <end position="181"/>
    </location>
</feature>
<name>A0A8J7AKI9_9CYAN</name>
<evidence type="ECO:0000259" key="1">
    <source>
        <dbReference type="PROSITE" id="PS51186"/>
    </source>
</evidence>
<dbReference type="InterPro" id="IPR000182">
    <property type="entry name" value="GNAT_dom"/>
</dbReference>
<dbReference type="Pfam" id="PF13302">
    <property type="entry name" value="Acetyltransf_3"/>
    <property type="match status" value="1"/>
</dbReference>